<dbReference type="GO" id="GO:0016887">
    <property type="term" value="F:ATP hydrolysis activity"/>
    <property type="evidence" value="ECO:0007669"/>
    <property type="project" value="InterPro"/>
</dbReference>
<dbReference type="PANTHER" id="PTHR24220:SF86">
    <property type="entry name" value="ABC TRANSPORTER ABCH.1"/>
    <property type="match status" value="1"/>
</dbReference>
<dbReference type="EMBL" id="JACVVD010000007">
    <property type="protein sequence ID" value="MBD0382392.1"/>
    <property type="molecule type" value="Genomic_DNA"/>
</dbReference>
<dbReference type="CDD" id="cd03255">
    <property type="entry name" value="ABC_MJ0796_LolCDE_FtsE"/>
    <property type="match status" value="1"/>
</dbReference>
<dbReference type="AlphaFoldDB" id="A0A926QLB0"/>
<dbReference type="Pfam" id="PF00005">
    <property type="entry name" value="ABC_tran"/>
    <property type="match status" value="1"/>
</dbReference>
<evidence type="ECO:0000256" key="1">
    <source>
        <dbReference type="ARBA" id="ARBA00022448"/>
    </source>
</evidence>
<dbReference type="InterPro" id="IPR015854">
    <property type="entry name" value="ABC_transpr_LolD-like"/>
</dbReference>
<dbReference type="PANTHER" id="PTHR24220">
    <property type="entry name" value="IMPORT ATP-BINDING PROTEIN"/>
    <property type="match status" value="1"/>
</dbReference>
<keyword evidence="2" id="KW-0547">Nucleotide-binding</keyword>
<dbReference type="PROSITE" id="PS00211">
    <property type="entry name" value="ABC_TRANSPORTER_1"/>
    <property type="match status" value="1"/>
</dbReference>
<dbReference type="InterPro" id="IPR017871">
    <property type="entry name" value="ABC_transporter-like_CS"/>
</dbReference>
<organism evidence="5 6">
    <name type="scientific">Paenibacillus sedimenti</name>
    <dbReference type="NCBI Taxonomy" id="2770274"/>
    <lineage>
        <taxon>Bacteria</taxon>
        <taxon>Bacillati</taxon>
        <taxon>Bacillota</taxon>
        <taxon>Bacilli</taxon>
        <taxon>Bacillales</taxon>
        <taxon>Paenibacillaceae</taxon>
        <taxon>Paenibacillus</taxon>
    </lineage>
</organism>
<dbReference type="FunFam" id="3.40.50.300:FF:000032">
    <property type="entry name" value="Export ABC transporter ATP-binding protein"/>
    <property type="match status" value="1"/>
</dbReference>
<evidence type="ECO:0000256" key="3">
    <source>
        <dbReference type="ARBA" id="ARBA00022840"/>
    </source>
</evidence>
<evidence type="ECO:0000313" key="5">
    <source>
        <dbReference type="EMBL" id="MBD0382392.1"/>
    </source>
</evidence>
<gene>
    <name evidence="5" type="ORF">ICC18_19935</name>
</gene>
<reference evidence="5" key="1">
    <citation type="submission" date="2020-09" db="EMBL/GenBank/DDBJ databases">
        <title>Draft Genome Sequence of Paenibacillus sp. WST5.</title>
        <authorList>
            <person name="Bao Z."/>
        </authorList>
    </citation>
    <scope>NUCLEOTIDE SEQUENCE</scope>
    <source>
        <strain evidence="5">WST5</strain>
    </source>
</reference>
<comment type="caution">
    <text evidence="5">The sequence shown here is derived from an EMBL/GenBank/DDBJ whole genome shotgun (WGS) entry which is preliminary data.</text>
</comment>
<keyword evidence="1" id="KW-0813">Transport</keyword>
<protein>
    <submittedName>
        <fullName evidence="5">ABC transporter ATP-binding protein</fullName>
    </submittedName>
</protein>
<keyword evidence="3 5" id="KW-0067">ATP-binding</keyword>
<evidence type="ECO:0000256" key="2">
    <source>
        <dbReference type="ARBA" id="ARBA00022741"/>
    </source>
</evidence>
<keyword evidence="6" id="KW-1185">Reference proteome</keyword>
<dbReference type="GO" id="GO:0005524">
    <property type="term" value="F:ATP binding"/>
    <property type="evidence" value="ECO:0007669"/>
    <property type="project" value="UniProtKB-KW"/>
</dbReference>
<sequence>MIELNQITKSYARGEEELQILRGITLHIEEGDFVAIIGPSGSGKSTLMNTIGLLDIPTSGTYTLDGVSTEKMSDNGLAELRNKKIGFIFQQFNLLPRLTAIENVELPMIYAGIPVKQRREQAQRMLEKLGMGQRGHHKPSELSGGQQQRVAIARALAISPSLILADEPTGALDSKTGIEVLELIKDLNQQGNTIVLITHDNHIADNAKRVVTLRDGEIIKDVRNEPLTKPALEQALEKQEAVTL</sequence>
<feature type="domain" description="ABC transporter" evidence="4">
    <location>
        <begin position="2"/>
        <end position="240"/>
    </location>
</feature>
<dbReference type="InterPro" id="IPR003593">
    <property type="entry name" value="AAA+_ATPase"/>
</dbReference>
<evidence type="ECO:0000313" key="6">
    <source>
        <dbReference type="Proteomes" id="UP000650466"/>
    </source>
</evidence>
<proteinExistence type="predicted"/>
<dbReference type="Gene3D" id="3.40.50.300">
    <property type="entry name" value="P-loop containing nucleotide triphosphate hydrolases"/>
    <property type="match status" value="1"/>
</dbReference>
<dbReference type="GO" id="GO:0005886">
    <property type="term" value="C:plasma membrane"/>
    <property type="evidence" value="ECO:0007669"/>
    <property type="project" value="TreeGrafter"/>
</dbReference>
<dbReference type="PROSITE" id="PS50893">
    <property type="entry name" value="ABC_TRANSPORTER_2"/>
    <property type="match status" value="1"/>
</dbReference>
<dbReference type="InterPro" id="IPR017911">
    <property type="entry name" value="MacB-like_ATP-bd"/>
</dbReference>
<dbReference type="SUPFAM" id="SSF52540">
    <property type="entry name" value="P-loop containing nucleoside triphosphate hydrolases"/>
    <property type="match status" value="1"/>
</dbReference>
<evidence type="ECO:0000259" key="4">
    <source>
        <dbReference type="PROSITE" id="PS50893"/>
    </source>
</evidence>
<dbReference type="InterPro" id="IPR027417">
    <property type="entry name" value="P-loop_NTPase"/>
</dbReference>
<dbReference type="SMART" id="SM00382">
    <property type="entry name" value="AAA"/>
    <property type="match status" value="1"/>
</dbReference>
<accession>A0A926QLB0</accession>
<dbReference type="Proteomes" id="UP000650466">
    <property type="component" value="Unassembled WGS sequence"/>
</dbReference>
<dbReference type="GO" id="GO:0022857">
    <property type="term" value="F:transmembrane transporter activity"/>
    <property type="evidence" value="ECO:0007669"/>
    <property type="project" value="TreeGrafter"/>
</dbReference>
<dbReference type="GO" id="GO:0098796">
    <property type="term" value="C:membrane protein complex"/>
    <property type="evidence" value="ECO:0007669"/>
    <property type="project" value="UniProtKB-ARBA"/>
</dbReference>
<dbReference type="InterPro" id="IPR003439">
    <property type="entry name" value="ABC_transporter-like_ATP-bd"/>
</dbReference>
<name>A0A926QLB0_9BACL</name>